<evidence type="ECO:0000256" key="1">
    <source>
        <dbReference type="ARBA" id="ARBA00004236"/>
    </source>
</evidence>
<dbReference type="KEGG" id="gah:GAH_01634"/>
<dbReference type="PROSITE" id="PS51379">
    <property type="entry name" value="4FE4S_FER_2"/>
    <property type="match status" value="2"/>
</dbReference>
<feature type="transmembrane region" description="Helical" evidence="4">
    <location>
        <begin position="77"/>
        <end position="95"/>
    </location>
</feature>
<proteinExistence type="predicted"/>
<accession>A0A0F7IEG3</accession>
<protein>
    <submittedName>
        <fullName evidence="6">4Fe-4S binding domain</fullName>
    </submittedName>
</protein>
<dbReference type="PANTHER" id="PTHR30224:SF4">
    <property type="entry name" value="ELECTRON TRANSPORT PROTEIN YCCM-RELATED"/>
    <property type="match status" value="1"/>
</dbReference>
<dbReference type="STRING" id="113653.GAH_01634"/>
<gene>
    <name evidence="6" type="ORF">GAH_01634</name>
</gene>
<name>A0A0F7IEG3_9EURY</name>
<evidence type="ECO:0000256" key="3">
    <source>
        <dbReference type="ARBA" id="ARBA00023136"/>
    </source>
</evidence>
<feature type="domain" description="4Fe-4S ferredoxin-type" evidence="5">
    <location>
        <begin position="252"/>
        <end position="273"/>
    </location>
</feature>
<dbReference type="SUPFAM" id="SSF54862">
    <property type="entry name" value="4Fe-4S ferredoxins"/>
    <property type="match status" value="1"/>
</dbReference>
<organism evidence="6 7">
    <name type="scientific">Geoglobus ahangari</name>
    <dbReference type="NCBI Taxonomy" id="113653"/>
    <lineage>
        <taxon>Archaea</taxon>
        <taxon>Methanobacteriati</taxon>
        <taxon>Methanobacteriota</taxon>
        <taxon>Archaeoglobi</taxon>
        <taxon>Archaeoglobales</taxon>
        <taxon>Archaeoglobaceae</taxon>
        <taxon>Geoglobus</taxon>
    </lineage>
</organism>
<sequence>MELNGARNFLNNHLRRISQLFFFAITAYAWIRLYLFVSHFDYGTPYVERPTSIEAFLPIGALVSLKNLIQNGFIDPIHPAALVIFTSILLTAVLLKRGFCGWVCPIGFISEVVTKTGERLTGKVMLGSRYLAVIKYLLLAFFLYLILPMDAASTAAFLFSPYWAIADVKLLDFWLKPGTLTILVTGLIVIATLFVRNVWCRFLCPYGALLALLSYLSPASIKKSDCVGCLRCDETCPSGLKPSQVDEMKSPECIMCFECVKSCPYGYLTPAIAGKSVRKELYALAIAGIIFGFFVVAKLTGHWETALTYADYRKLMPIRHLISH</sequence>
<feature type="transmembrane region" description="Helical" evidence="4">
    <location>
        <begin position="179"/>
        <end position="199"/>
    </location>
</feature>
<evidence type="ECO:0000313" key="7">
    <source>
        <dbReference type="Proteomes" id="UP000034723"/>
    </source>
</evidence>
<dbReference type="OrthoDB" id="23478at2157"/>
<dbReference type="InterPro" id="IPR017900">
    <property type="entry name" value="4Fe4S_Fe_S_CS"/>
</dbReference>
<reference evidence="6 7" key="1">
    <citation type="submission" date="2015-04" db="EMBL/GenBank/DDBJ databases">
        <title>The complete genome sequence of the hyperthermophilic, obligate iron-reducing archaeon Geoglobus ahangari strain 234T.</title>
        <authorList>
            <person name="Manzella M.P."/>
            <person name="Holmes D.E."/>
            <person name="Rocheleau J.M."/>
            <person name="Chung A."/>
            <person name="Reguera G."/>
            <person name="Kashefi K."/>
        </authorList>
    </citation>
    <scope>NUCLEOTIDE SEQUENCE [LARGE SCALE GENOMIC DNA]</scope>
    <source>
        <strain evidence="6 7">234</strain>
    </source>
</reference>
<dbReference type="AlphaFoldDB" id="A0A0F7IEG3"/>
<dbReference type="Pfam" id="PF13237">
    <property type="entry name" value="Fer4_10"/>
    <property type="match status" value="1"/>
</dbReference>
<feature type="transmembrane region" description="Helical" evidence="4">
    <location>
        <begin position="281"/>
        <end position="299"/>
    </location>
</feature>
<dbReference type="PANTHER" id="PTHR30224">
    <property type="entry name" value="ELECTRON TRANSPORT PROTEIN"/>
    <property type="match status" value="1"/>
</dbReference>
<dbReference type="GO" id="GO:0016491">
    <property type="term" value="F:oxidoreductase activity"/>
    <property type="evidence" value="ECO:0007669"/>
    <property type="project" value="UniProtKB-ARBA"/>
</dbReference>
<dbReference type="GeneID" id="24804202"/>
<evidence type="ECO:0000256" key="2">
    <source>
        <dbReference type="ARBA" id="ARBA00022475"/>
    </source>
</evidence>
<keyword evidence="2" id="KW-1003">Cell membrane</keyword>
<evidence type="ECO:0000313" key="6">
    <source>
        <dbReference type="EMBL" id="AKG91079.1"/>
    </source>
</evidence>
<evidence type="ECO:0000256" key="4">
    <source>
        <dbReference type="SAM" id="Phobius"/>
    </source>
</evidence>
<dbReference type="GO" id="GO:0005886">
    <property type="term" value="C:plasma membrane"/>
    <property type="evidence" value="ECO:0007669"/>
    <property type="project" value="UniProtKB-SubCell"/>
</dbReference>
<dbReference type="InterPro" id="IPR052378">
    <property type="entry name" value="NosR_regulator"/>
</dbReference>
<keyword evidence="4" id="KW-1133">Transmembrane helix</keyword>
<keyword evidence="7" id="KW-1185">Reference proteome</keyword>
<comment type="subcellular location">
    <subcellularLocation>
        <location evidence="1">Cell membrane</location>
    </subcellularLocation>
</comment>
<feature type="transmembrane region" description="Helical" evidence="4">
    <location>
        <begin position="136"/>
        <end position="159"/>
    </location>
</feature>
<dbReference type="InParanoid" id="A0A0F7IEG3"/>
<dbReference type="RefSeq" id="WP_052747824.1">
    <property type="nucleotide sequence ID" value="NZ_CP011267.1"/>
</dbReference>
<dbReference type="HOGENOM" id="CLU_033147_0_0_2"/>
<feature type="transmembrane region" description="Helical" evidence="4">
    <location>
        <begin position="20"/>
        <end position="37"/>
    </location>
</feature>
<keyword evidence="3 4" id="KW-0472">Membrane</keyword>
<keyword evidence="4" id="KW-0812">Transmembrane</keyword>
<dbReference type="InterPro" id="IPR017896">
    <property type="entry name" value="4Fe4S_Fe-S-bd"/>
</dbReference>
<evidence type="ECO:0000259" key="5">
    <source>
        <dbReference type="PROSITE" id="PS51379"/>
    </source>
</evidence>
<dbReference type="Proteomes" id="UP000034723">
    <property type="component" value="Chromosome"/>
</dbReference>
<feature type="domain" description="4Fe-4S ferredoxin-type" evidence="5">
    <location>
        <begin position="217"/>
        <end position="247"/>
    </location>
</feature>
<dbReference type="Pfam" id="PF12801">
    <property type="entry name" value="Fer4_5"/>
    <property type="match status" value="2"/>
</dbReference>
<dbReference type="PROSITE" id="PS00198">
    <property type="entry name" value="4FE4S_FER_1"/>
    <property type="match status" value="1"/>
</dbReference>
<dbReference type="EMBL" id="CP011267">
    <property type="protein sequence ID" value="AKG91079.1"/>
    <property type="molecule type" value="Genomic_DNA"/>
</dbReference>